<dbReference type="InterPro" id="IPR013976">
    <property type="entry name" value="HDOD"/>
</dbReference>
<name>A0A7L9U565_9BURK</name>
<dbReference type="PANTHER" id="PTHR33525:SF4">
    <property type="entry name" value="CYCLIC DI-GMP PHOSPHODIESTERASE CDGJ"/>
    <property type="match status" value="1"/>
</dbReference>
<reference evidence="2 3" key="1">
    <citation type="submission" date="2020-10" db="EMBL/GenBank/DDBJ databases">
        <title>Genome sequencing of Massilia sp. LPB0304.</title>
        <authorList>
            <person name="Kim J."/>
        </authorList>
    </citation>
    <scope>NUCLEOTIDE SEQUENCE [LARGE SCALE GENOMIC DNA]</scope>
    <source>
        <strain evidence="2 3">LPB0304</strain>
    </source>
</reference>
<evidence type="ECO:0000259" key="1">
    <source>
        <dbReference type="PROSITE" id="PS51833"/>
    </source>
</evidence>
<protein>
    <submittedName>
        <fullName evidence="2">HDOD domain-containing protein</fullName>
    </submittedName>
</protein>
<dbReference type="PANTHER" id="PTHR33525">
    <property type="match status" value="1"/>
</dbReference>
<dbReference type="InterPro" id="IPR052340">
    <property type="entry name" value="RNase_Y/CdgJ"/>
</dbReference>
<dbReference type="RefSeq" id="WP_193686472.1">
    <property type="nucleotide sequence ID" value="NZ_CP062941.1"/>
</dbReference>
<dbReference type="Gene3D" id="1.10.3210.10">
    <property type="entry name" value="Hypothetical protein af1432"/>
    <property type="match status" value="1"/>
</dbReference>
<proteinExistence type="predicted"/>
<gene>
    <name evidence="2" type="ORF">LPB04_21470</name>
</gene>
<accession>A0A7L9U565</accession>
<dbReference type="KEGG" id="mlir:LPB04_21470"/>
<sequence>MALLDLPPAPTVRLHPVANGRNEWVALGMDLGANGVPEAVQALFGAPDLLAAIAPLDCVLLLADPGQLTPKLLALLPPNRVVLAFAAAALAQEGTAQQFSSLIDGGYRLMLDGPLPPGVARPANLRAVSMDCREGAPPAASLLALFGPHLARGVDSAARLLECERAGFTWFCGDYPLAMGAGGHGQDGTSRRRLLALLALLVTDADSRDIELLLKQDPALSYHLLKLVNSAAFAVNTPITGYAQAIALLGRRQLQRWLQLLLYARSSTDGLPNLLLPLAALRAAQLELLCKRDGGERDEQDLAFMTGAFSLLDRLLGMPMAEILADLCLPEHLCAALLRREGVLGQRLLLAEEAPDAAALARAGVDAGTWWDSQLHAHHWAIQVGRNV</sequence>
<dbReference type="Proteomes" id="UP000593875">
    <property type="component" value="Chromosome"/>
</dbReference>
<organism evidence="2 3">
    <name type="scientific">Massilia litorea</name>
    <dbReference type="NCBI Taxonomy" id="2769491"/>
    <lineage>
        <taxon>Bacteria</taxon>
        <taxon>Pseudomonadati</taxon>
        <taxon>Pseudomonadota</taxon>
        <taxon>Betaproteobacteria</taxon>
        <taxon>Burkholderiales</taxon>
        <taxon>Oxalobacteraceae</taxon>
        <taxon>Telluria group</taxon>
        <taxon>Massilia</taxon>
    </lineage>
</organism>
<feature type="domain" description="HDOD" evidence="1">
    <location>
        <begin position="187"/>
        <end position="380"/>
    </location>
</feature>
<dbReference type="Pfam" id="PF08668">
    <property type="entry name" value="HDOD"/>
    <property type="match status" value="1"/>
</dbReference>
<dbReference type="PROSITE" id="PS51833">
    <property type="entry name" value="HDOD"/>
    <property type="match status" value="1"/>
</dbReference>
<keyword evidence="3" id="KW-1185">Reference proteome</keyword>
<evidence type="ECO:0000313" key="3">
    <source>
        <dbReference type="Proteomes" id="UP000593875"/>
    </source>
</evidence>
<dbReference type="AlphaFoldDB" id="A0A7L9U565"/>
<dbReference type="SUPFAM" id="SSF109604">
    <property type="entry name" value="HD-domain/PDEase-like"/>
    <property type="match status" value="1"/>
</dbReference>
<evidence type="ECO:0000313" key="2">
    <source>
        <dbReference type="EMBL" id="QOL49432.1"/>
    </source>
</evidence>
<dbReference type="EMBL" id="CP062941">
    <property type="protein sequence ID" value="QOL49432.1"/>
    <property type="molecule type" value="Genomic_DNA"/>
</dbReference>